<evidence type="ECO:0000313" key="2">
    <source>
        <dbReference type="Proteomes" id="UP001165064"/>
    </source>
</evidence>
<dbReference type="EMBL" id="BSXS01000244">
    <property type="protein sequence ID" value="GME71611.1"/>
    <property type="molecule type" value="Genomic_DNA"/>
</dbReference>
<proteinExistence type="predicted"/>
<reference evidence="1" key="1">
    <citation type="submission" date="2023-04" db="EMBL/GenBank/DDBJ databases">
        <title>Ambrosiozyma monospora NBRC 10751.</title>
        <authorList>
            <person name="Ichikawa N."/>
            <person name="Sato H."/>
            <person name="Tonouchi N."/>
        </authorList>
    </citation>
    <scope>NUCLEOTIDE SEQUENCE</scope>
    <source>
        <strain evidence="1">NBRC 10751</strain>
    </source>
</reference>
<protein>
    <submittedName>
        <fullName evidence="1">Unnamed protein product</fullName>
    </submittedName>
</protein>
<organism evidence="1 2">
    <name type="scientific">Ambrosiozyma monospora</name>
    <name type="common">Yeast</name>
    <name type="synonym">Endomycopsis monosporus</name>
    <dbReference type="NCBI Taxonomy" id="43982"/>
    <lineage>
        <taxon>Eukaryota</taxon>
        <taxon>Fungi</taxon>
        <taxon>Dikarya</taxon>
        <taxon>Ascomycota</taxon>
        <taxon>Saccharomycotina</taxon>
        <taxon>Pichiomycetes</taxon>
        <taxon>Pichiales</taxon>
        <taxon>Pichiaceae</taxon>
        <taxon>Ambrosiozyma</taxon>
    </lineage>
</organism>
<comment type="caution">
    <text evidence="1">The sequence shown here is derived from an EMBL/GenBank/DDBJ whole genome shotgun (WGS) entry which is preliminary data.</text>
</comment>
<evidence type="ECO:0000313" key="1">
    <source>
        <dbReference type="EMBL" id="GME71611.1"/>
    </source>
</evidence>
<sequence>MARPSSIYRSGPQAPKYKFPILDTDELIELYDALQLSIPMKMLNNPTSTFMQTLVDQLMARFLQISPHAMRQNYLQSTDERLHSSLNVISPIRFMYKFLCDCGVDDFSIRDIYKPDSRRLQIVLSAIINFARFREERMADFNELINSHEEERIKHEQVMQANEELKEQLKSLTEQANRAGATYDEVIANNNKLSEDLHQLSLAQKSLAADHDKYKLDKTAYLKELESQQALSEAAERELEKMRPFVKESPESVRDLNKKLKQSISDEEERLKNLENKLNLTKTKLQFRI</sequence>
<gene>
    <name evidence="1" type="ORF">Amon02_000064500</name>
</gene>
<accession>A0ACB5SSE4</accession>
<keyword evidence="2" id="KW-1185">Reference proteome</keyword>
<dbReference type="Proteomes" id="UP001165064">
    <property type="component" value="Unassembled WGS sequence"/>
</dbReference>
<name>A0ACB5SSE4_AMBMO</name>